<dbReference type="InterPro" id="IPR004089">
    <property type="entry name" value="MCPsignal_dom"/>
</dbReference>
<dbReference type="Pfam" id="PF22673">
    <property type="entry name" value="MCP-like_PDC_1"/>
    <property type="match status" value="1"/>
</dbReference>
<dbReference type="OrthoDB" id="2489132at2"/>
<reference evidence="8 9" key="1">
    <citation type="submission" date="2018-01" db="EMBL/GenBank/DDBJ databases">
        <title>The complete genome sequence of Chromatium okenii LaCa, a purple sulfur bacterium with a turbulent life.</title>
        <authorList>
            <person name="Luedin S.M."/>
            <person name="Liechti N."/>
            <person name="Storelli N."/>
            <person name="Danza F."/>
            <person name="Wittwer M."/>
            <person name="Pothier J.F."/>
            <person name="Tonolla M.A."/>
        </authorList>
    </citation>
    <scope>NUCLEOTIDE SEQUENCE [LARGE SCALE GENOMIC DNA]</scope>
    <source>
        <strain evidence="8 9">LaCa</strain>
    </source>
</reference>
<dbReference type="InterPro" id="IPR003660">
    <property type="entry name" value="HAMP_dom"/>
</dbReference>
<keyword evidence="9" id="KW-1185">Reference proteome</keyword>
<gene>
    <name evidence="8" type="ORF">CXB77_03850</name>
</gene>
<dbReference type="CDD" id="cd12913">
    <property type="entry name" value="PDC1_MCP_like"/>
    <property type="match status" value="1"/>
</dbReference>
<dbReference type="CDD" id="cd11386">
    <property type="entry name" value="MCP_signal"/>
    <property type="match status" value="1"/>
</dbReference>
<dbReference type="Pfam" id="PF00015">
    <property type="entry name" value="MCPsignal"/>
    <property type="match status" value="1"/>
</dbReference>
<keyword evidence="5" id="KW-0472">Membrane</keyword>
<dbReference type="GO" id="GO:0004888">
    <property type="term" value="F:transmembrane signaling receptor activity"/>
    <property type="evidence" value="ECO:0007669"/>
    <property type="project" value="InterPro"/>
</dbReference>
<dbReference type="SMART" id="SM00304">
    <property type="entry name" value="HAMP"/>
    <property type="match status" value="2"/>
</dbReference>
<dbReference type="CDD" id="cd18774">
    <property type="entry name" value="PDC2_HK_sensor"/>
    <property type="match status" value="1"/>
</dbReference>
<dbReference type="GO" id="GO:0007165">
    <property type="term" value="P:signal transduction"/>
    <property type="evidence" value="ECO:0007669"/>
    <property type="project" value="UniProtKB-KW"/>
</dbReference>
<dbReference type="PANTHER" id="PTHR32089:SF112">
    <property type="entry name" value="LYSOZYME-LIKE PROTEIN-RELATED"/>
    <property type="match status" value="1"/>
</dbReference>
<keyword evidence="5" id="KW-0812">Transmembrane</keyword>
<dbReference type="AlphaFoldDB" id="A0A2S7XTS5"/>
<dbReference type="Gene3D" id="1.10.287.950">
    <property type="entry name" value="Methyl-accepting chemotaxis protein"/>
    <property type="match status" value="1"/>
</dbReference>
<proteinExistence type="inferred from homology"/>
<name>A0A2S7XTS5_9GAMM</name>
<dbReference type="Pfam" id="PF00672">
    <property type="entry name" value="HAMP"/>
    <property type="match status" value="1"/>
</dbReference>
<dbReference type="SMART" id="SM00283">
    <property type="entry name" value="MA"/>
    <property type="match status" value="1"/>
</dbReference>
<comment type="similarity">
    <text evidence="3">Belongs to the methyl-accepting chemotaxis (MCP) protein family.</text>
</comment>
<dbReference type="GO" id="GO:0006935">
    <property type="term" value="P:chemotaxis"/>
    <property type="evidence" value="ECO:0007669"/>
    <property type="project" value="InterPro"/>
</dbReference>
<evidence type="ECO:0000313" key="8">
    <source>
        <dbReference type="EMBL" id="PQJ97110.1"/>
    </source>
</evidence>
<evidence type="ECO:0000256" key="5">
    <source>
        <dbReference type="SAM" id="Phobius"/>
    </source>
</evidence>
<dbReference type="SUPFAM" id="SSF58104">
    <property type="entry name" value="Methyl-accepting chemotaxis protein (MCP) signaling domain"/>
    <property type="match status" value="1"/>
</dbReference>
<dbReference type="EMBL" id="PPGH01000018">
    <property type="protein sequence ID" value="PQJ97110.1"/>
    <property type="molecule type" value="Genomic_DNA"/>
</dbReference>
<dbReference type="PANTHER" id="PTHR32089">
    <property type="entry name" value="METHYL-ACCEPTING CHEMOTAXIS PROTEIN MCPB"/>
    <property type="match status" value="1"/>
</dbReference>
<evidence type="ECO:0000256" key="2">
    <source>
        <dbReference type="ARBA" id="ARBA00023224"/>
    </source>
</evidence>
<keyword evidence="5" id="KW-1133">Transmembrane helix</keyword>
<organism evidence="8 9">
    <name type="scientific">Chromatium okenii</name>
    <dbReference type="NCBI Taxonomy" id="61644"/>
    <lineage>
        <taxon>Bacteria</taxon>
        <taxon>Pseudomonadati</taxon>
        <taxon>Pseudomonadota</taxon>
        <taxon>Gammaproteobacteria</taxon>
        <taxon>Chromatiales</taxon>
        <taxon>Chromatiaceae</taxon>
        <taxon>Chromatium</taxon>
    </lineage>
</organism>
<feature type="domain" description="HAMP" evidence="7">
    <location>
        <begin position="377"/>
        <end position="431"/>
    </location>
</feature>
<comment type="subcellular location">
    <subcellularLocation>
        <location evidence="1">Membrane</location>
    </subcellularLocation>
</comment>
<evidence type="ECO:0000256" key="1">
    <source>
        <dbReference type="ARBA" id="ARBA00004370"/>
    </source>
</evidence>
<dbReference type="PROSITE" id="PS50111">
    <property type="entry name" value="CHEMOTAXIS_TRANSDUC_2"/>
    <property type="match status" value="1"/>
</dbReference>
<evidence type="ECO:0000256" key="4">
    <source>
        <dbReference type="PROSITE-ProRule" id="PRU00284"/>
    </source>
</evidence>
<feature type="transmembrane region" description="Helical" evidence="5">
    <location>
        <begin position="17"/>
        <end position="40"/>
    </location>
</feature>
<comment type="caution">
    <text evidence="8">The sequence shown here is derived from an EMBL/GenBank/DDBJ whole genome shotgun (WGS) entry which is preliminary data.</text>
</comment>
<dbReference type="RefSeq" id="WP_105072851.1">
    <property type="nucleotide sequence ID" value="NZ_PPGH01000018.1"/>
</dbReference>
<accession>A0A2S7XTS5</accession>
<dbReference type="PROSITE" id="PS50885">
    <property type="entry name" value="HAMP"/>
    <property type="match status" value="1"/>
</dbReference>
<keyword evidence="2 4" id="KW-0807">Transducer</keyword>
<dbReference type="GO" id="GO:0016020">
    <property type="term" value="C:membrane"/>
    <property type="evidence" value="ECO:0007669"/>
    <property type="project" value="UniProtKB-SubCell"/>
</dbReference>
<feature type="domain" description="Methyl-accepting transducer" evidence="6">
    <location>
        <begin position="436"/>
        <end position="672"/>
    </location>
</feature>
<evidence type="ECO:0000256" key="3">
    <source>
        <dbReference type="ARBA" id="ARBA00029447"/>
    </source>
</evidence>
<evidence type="ECO:0000259" key="6">
    <source>
        <dbReference type="PROSITE" id="PS50111"/>
    </source>
</evidence>
<evidence type="ECO:0000259" key="7">
    <source>
        <dbReference type="PROSITE" id="PS50885"/>
    </source>
</evidence>
<dbReference type="PRINTS" id="PR00260">
    <property type="entry name" value="CHEMTRNSDUCR"/>
</dbReference>
<feature type="transmembrane region" description="Helical" evidence="5">
    <location>
        <begin position="354"/>
        <end position="376"/>
    </location>
</feature>
<evidence type="ECO:0000313" key="9">
    <source>
        <dbReference type="Proteomes" id="UP000239936"/>
    </source>
</evidence>
<sequence length="708" mass="76678">MPKNPQDGRTFSLRLKLLLATGIILILTAGTIIAVATLIFRDTIQTATDSMTANLSQQAVGIMTETALGTSQEVRRLLAVTLASASVMQQQIARSALGAGEMPPYDREQLKRLVLNTLESNPFVSATYAQFEPNGYDGKDSEYAGNLSHSSQSGTIEIYFTREGERFVFHENPDASWKYDETRNAYGQRESEWYLCPKERQQTCIVNPYLFEISPGHKELMTSMTLPLVVSGQFIGVIGMDINLSALQTAAEAIAKRLFGDKGDLILVSQDGLIAASTRFPERLGQRLSEVAPELATAVAVPGQGKSGDRWLHSLAIPIANASWTLSISVPEADILAAANALRGELQANLRTSLLKLAGGAAFMTVLGLLVMVILMRTITHPLAQLAQGMRALASAEGDLTAKVMVRHHVELIELSKNINRFVDKLRQMILVMKEQSRTLSGHSADLGDYACQVGQATATQNTQIDSVATAMTQMSSTASEVANLAHQTAQTSQAAAEHIDLTQQALNGTKDKVGLLSRSVEDASNQMRQVAERSQAIDGILVTIREIAGRTNLLALNAAIEAARAGEQGRGFAVVAEEVRHLAMRTQASTKDVDDLIKGLQNDVKRADQLLHDSRSEMEQTLTFTHRSSELLDRAVLDVRQIDSHALQVATAAEEQSQVSEEINRSITAIGDAAQDLAHLAKVSEAATQATHGVIRTLDDQLNLLKA</sequence>
<dbReference type="CDD" id="cd06225">
    <property type="entry name" value="HAMP"/>
    <property type="match status" value="1"/>
</dbReference>
<dbReference type="Gene3D" id="3.30.450.20">
    <property type="entry name" value="PAS domain"/>
    <property type="match status" value="2"/>
</dbReference>
<dbReference type="FunFam" id="1.10.287.950:FF:000001">
    <property type="entry name" value="Methyl-accepting chemotaxis sensory transducer"/>
    <property type="match status" value="1"/>
</dbReference>
<protein>
    <submittedName>
        <fullName evidence="8">Methyl-accepting chemotaxis protein</fullName>
    </submittedName>
</protein>
<dbReference type="Proteomes" id="UP000239936">
    <property type="component" value="Unassembled WGS sequence"/>
</dbReference>
<dbReference type="InterPro" id="IPR004090">
    <property type="entry name" value="Chemotax_Me-accpt_rcpt"/>
</dbReference>